<dbReference type="InterPro" id="IPR013785">
    <property type="entry name" value="Aldolase_TIM"/>
</dbReference>
<dbReference type="UniPathway" id="UPA00121">
    <property type="reaction ID" value="UER00345"/>
</dbReference>
<comment type="pathway">
    <text evidence="3">Amino-acid biosynthesis; L-phenylalanine biosynthesis; phenylpyruvate from prephenate: step 1/1.</text>
</comment>
<comment type="pathway">
    <text evidence="4">Metabolic intermediate biosynthesis; prephenate biosynthesis; prephenate from chorismate: step 1/1.</text>
</comment>
<comment type="catalytic activity">
    <reaction evidence="15">
        <text>prephenate + H(+) = 3-phenylpyruvate + CO2 + H2O</text>
        <dbReference type="Rhea" id="RHEA:21648"/>
        <dbReference type="ChEBI" id="CHEBI:15377"/>
        <dbReference type="ChEBI" id="CHEBI:15378"/>
        <dbReference type="ChEBI" id="CHEBI:16526"/>
        <dbReference type="ChEBI" id="CHEBI:18005"/>
        <dbReference type="ChEBI" id="CHEBI:29934"/>
        <dbReference type="EC" id="4.2.1.51"/>
    </reaction>
</comment>
<evidence type="ECO:0000313" key="18">
    <source>
        <dbReference type="EMBL" id="AEC03021.1"/>
    </source>
</evidence>
<evidence type="ECO:0000256" key="15">
    <source>
        <dbReference type="ARBA" id="ARBA00047848"/>
    </source>
</evidence>
<comment type="function">
    <text evidence="2">Catalyzes the Claisen rearrangement of chorismate to prephenate and the decarboxylation/dehydration of prephenate to phenylpyruvate.</text>
</comment>
<dbReference type="InterPro" id="IPR001086">
    <property type="entry name" value="Preph_deHydtase"/>
</dbReference>
<dbReference type="InterPro" id="IPR006268">
    <property type="entry name" value="DAHP_syn_2"/>
</dbReference>
<evidence type="ECO:0000256" key="5">
    <source>
        <dbReference type="ARBA" id="ARBA00012404"/>
    </source>
</evidence>
<dbReference type="NCBIfam" id="TIGR01361">
    <property type="entry name" value="DAHP_synth_Bsub"/>
    <property type="match status" value="1"/>
</dbReference>
<dbReference type="Gene3D" id="3.30.70.1140">
    <property type="entry name" value="Phospho-2-dehydro-3-deoxyheptonate aldolase, domain 1"/>
    <property type="match status" value="1"/>
</dbReference>
<dbReference type="GO" id="GO:0016832">
    <property type="term" value="F:aldehyde-lyase activity"/>
    <property type="evidence" value="ECO:0007669"/>
    <property type="project" value="InterPro"/>
</dbReference>
<dbReference type="KEGG" id="scc:Spico_1823"/>
<evidence type="ECO:0000256" key="6">
    <source>
        <dbReference type="ARBA" id="ARBA00013147"/>
    </source>
</evidence>
<dbReference type="PANTHER" id="PTHR43018:SF2">
    <property type="entry name" value="PHOSPHO-2-DEHYDRO-3-DEOXYHEPTONATE ALDOLASE"/>
    <property type="match status" value="1"/>
</dbReference>
<dbReference type="EC" id="4.2.1.51" evidence="6"/>
<keyword evidence="19" id="KW-1185">Reference proteome</keyword>
<dbReference type="Pfam" id="PF00800">
    <property type="entry name" value="PDT"/>
    <property type="match status" value="1"/>
</dbReference>
<evidence type="ECO:0000256" key="14">
    <source>
        <dbReference type="ARBA" id="ARBA00031520"/>
    </source>
</evidence>
<sequence>MIIVLKKTATDAQKDFIRNFLKKQGFRVKEIVGKEETIIGAVGTARMDLRSVELLEGVASVVPISKPYKLASRELKPDDTIVQVGAVKIGGNRIVMIAGPCAVESREQMLSIGGAVREAGAVILRGGAFKPRSSPYAFQGLGEEGLKYLREAGDAYGMPVVSEIVSTTDVDMMKDYVHMFQIGARNMQNFELLKVVGKTGMPVLLKRGLSATIEEWLMAAEYLMSSGTDGVVLCERGIRTYERATRNTLDVSAIPVIQKLTHLPIIGDPSHATGIRDMVSPVSLAIVAAGASGLTVEVHDHPEKALSDGPQSLYPAQFEKLARDVQALAPVVGKSLERIPRILPSAMESPVDKRSPQGTSVVAYQGVPGAFSELAVYRSFNEDVSVLPSTTFRDVFEAVASGQAAYGVLPVENTLGGTINETLDLLNSYPSLTVVGEQQVRIIHHLIGLPGTRLEDIRKVYSHPQGLAQCVEYLRSHLPHAQAVSFFDTAGAVKFVGEQGDPTLAAIAGAPAASVYGLSVLAESIETNPRNYTRFYIVSREENADVYRSQSQVNRAAMVFSVNDRPGALFHVLEILSRNGLSMKKLESRPIPGKPWEYSFFVETELGEPGAFSVTLEQVREASMSLRVLGLFTAVH</sequence>
<organism evidence="18 19">
    <name type="scientific">Parasphaerochaeta coccoides (strain ATCC BAA-1237 / DSM 17374 / SPN1)</name>
    <name type="common">Sphaerochaeta coccoides</name>
    <dbReference type="NCBI Taxonomy" id="760011"/>
    <lineage>
        <taxon>Bacteria</taxon>
        <taxon>Pseudomonadati</taxon>
        <taxon>Spirochaetota</taxon>
        <taxon>Spirochaetia</taxon>
        <taxon>Spirochaetales</taxon>
        <taxon>Sphaerochaetaceae</taxon>
        <taxon>Parasphaerochaeta</taxon>
    </lineage>
</organism>
<dbReference type="PROSITE" id="PS51671">
    <property type="entry name" value="ACT"/>
    <property type="match status" value="1"/>
</dbReference>
<dbReference type="Pfam" id="PF01842">
    <property type="entry name" value="ACT"/>
    <property type="match status" value="1"/>
</dbReference>
<dbReference type="SUPFAM" id="SSF51569">
    <property type="entry name" value="Aldolase"/>
    <property type="match status" value="1"/>
</dbReference>
<dbReference type="InterPro" id="IPR006218">
    <property type="entry name" value="DAHP1/KDSA"/>
</dbReference>
<evidence type="ECO:0000259" key="16">
    <source>
        <dbReference type="PROSITE" id="PS51171"/>
    </source>
</evidence>
<evidence type="ECO:0000256" key="7">
    <source>
        <dbReference type="ARBA" id="ARBA00014401"/>
    </source>
</evidence>
<evidence type="ECO:0000256" key="13">
    <source>
        <dbReference type="ARBA" id="ARBA00031175"/>
    </source>
</evidence>
<dbReference type="Gene3D" id="3.20.20.70">
    <property type="entry name" value="Aldolase class I"/>
    <property type="match status" value="1"/>
</dbReference>
<dbReference type="PROSITE" id="PS51171">
    <property type="entry name" value="PREPHENATE_DEHYDR_3"/>
    <property type="match status" value="1"/>
</dbReference>
<dbReference type="STRING" id="760011.Spico_1823"/>
<name>F4GLY0_PARC1</name>
<evidence type="ECO:0000259" key="17">
    <source>
        <dbReference type="PROSITE" id="PS51671"/>
    </source>
</evidence>
<evidence type="ECO:0000256" key="8">
    <source>
        <dbReference type="ARBA" id="ARBA00022605"/>
    </source>
</evidence>
<dbReference type="Pfam" id="PF18152">
    <property type="entry name" value="DAHP_snth_FXD"/>
    <property type="match status" value="1"/>
</dbReference>
<feature type="domain" description="ACT" evidence="17">
    <location>
        <begin position="557"/>
        <end position="633"/>
    </location>
</feature>
<feature type="domain" description="Prephenate dehydratase" evidence="16">
    <location>
        <begin position="361"/>
        <end position="540"/>
    </location>
</feature>
<dbReference type="GO" id="GO:0016740">
    <property type="term" value="F:transferase activity"/>
    <property type="evidence" value="ECO:0007669"/>
    <property type="project" value="UniProtKB-KW"/>
</dbReference>
<dbReference type="EMBL" id="CP002659">
    <property type="protein sequence ID" value="AEC03021.1"/>
    <property type="molecule type" value="Genomic_DNA"/>
</dbReference>
<dbReference type="PANTHER" id="PTHR43018">
    <property type="entry name" value="PHOSPHO-2-DEHYDRO-3-DEOXYHEPTONATE ALDOLASE"/>
    <property type="match status" value="1"/>
</dbReference>
<dbReference type="eggNOG" id="COG0077">
    <property type="taxonomic scope" value="Bacteria"/>
</dbReference>
<keyword evidence="8" id="KW-0028">Amino-acid biosynthesis</keyword>
<dbReference type="RefSeq" id="WP_013740414.1">
    <property type="nucleotide sequence ID" value="NC_015436.1"/>
</dbReference>
<keyword evidence="9 18" id="KW-0808">Transferase</keyword>
<evidence type="ECO:0000256" key="10">
    <source>
        <dbReference type="ARBA" id="ARBA00023141"/>
    </source>
</evidence>
<protein>
    <recommendedName>
        <fullName evidence="7">Bifunctional chorismate mutase/prephenate dehydratase</fullName>
        <ecNumber evidence="6">4.2.1.51</ecNumber>
        <ecNumber evidence="5">5.4.99.5</ecNumber>
    </recommendedName>
    <alternativeName>
        <fullName evidence="14">Chorismate mutase-prephenate dehydratase</fullName>
    </alternativeName>
    <alternativeName>
        <fullName evidence="13">p-protein</fullName>
    </alternativeName>
</protein>
<dbReference type="CDD" id="cd13631">
    <property type="entry name" value="PBP2_Ct-PDT_like"/>
    <property type="match status" value="1"/>
</dbReference>
<dbReference type="NCBIfam" id="NF009239">
    <property type="entry name" value="PRK12595.1"/>
    <property type="match status" value="1"/>
</dbReference>
<dbReference type="InterPro" id="IPR052899">
    <property type="entry name" value="Class-I_DAHP_synthase"/>
</dbReference>
<dbReference type="InterPro" id="IPR045865">
    <property type="entry name" value="ACT-like_dom_sf"/>
</dbReference>
<dbReference type="Proteomes" id="UP000007939">
    <property type="component" value="Chromosome"/>
</dbReference>
<dbReference type="AlphaFoldDB" id="F4GLY0"/>
<reference evidence="19" key="1">
    <citation type="submission" date="2011-04" db="EMBL/GenBank/DDBJ databases">
        <title>The complete genome of Spirochaeta coccoides DSM 17374.</title>
        <authorList>
            <person name="Lucas S."/>
            <person name="Copeland A."/>
            <person name="Lapidus A."/>
            <person name="Bruce D."/>
            <person name="Goodwin L."/>
            <person name="Pitluck S."/>
            <person name="Peters L."/>
            <person name="Kyrpides N."/>
            <person name="Mavromatis K."/>
            <person name="Pagani I."/>
            <person name="Ivanova N."/>
            <person name="Ovchinnikova G."/>
            <person name="Lu M."/>
            <person name="Detter J.C."/>
            <person name="Tapia R."/>
            <person name="Han C."/>
            <person name="Land M."/>
            <person name="Hauser L."/>
            <person name="Markowitz V."/>
            <person name="Cheng J.-F."/>
            <person name="Hugenholtz P."/>
            <person name="Woyke T."/>
            <person name="Wu D."/>
            <person name="Spring S."/>
            <person name="Schroeder M."/>
            <person name="Brambilla E."/>
            <person name="Klenk H.-P."/>
            <person name="Eisen J.A."/>
        </authorList>
    </citation>
    <scope>NUCLEOTIDE SEQUENCE [LARGE SCALE GENOMIC DNA]</scope>
    <source>
        <strain evidence="19">ATCC BAA-1237 / DSM 17374 / SPN1</strain>
    </source>
</reference>
<comment type="catalytic activity">
    <reaction evidence="1">
        <text>chorismate = prephenate</text>
        <dbReference type="Rhea" id="RHEA:13897"/>
        <dbReference type="ChEBI" id="CHEBI:29748"/>
        <dbReference type="ChEBI" id="CHEBI:29934"/>
        <dbReference type="EC" id="5.4.99.5"/>
    </reaction>
</comment>
<evidence type="ECO:0000256" key="9">
    <source>
        <dbReference type="ARBA" id="ARBA00022679"/>
    </source>
</evidence>
<dbReference type="CDD" id="cd04905">
    <property type="entry name" value="ACT_CM-PDT"/>
    <property type="match status" value="1"/>
</dbReference>
<reference evidence="18 19" key="2">
    <citation type="journal article" date="2012" name="Stand. Genomic Sci.">
        <title>Complete genome sequence of the termite hindgut bacterium Spirochaeta coccoides type strain (SPN1(T)), reclassification in the genus Sphaerochaeta as Sphaerochaeta coccoides comb. nov. and emendations of the family Spirochaetaceae and the genus Sphaerochaeta.</title>
        <authorList>
            <person name="Abt B."/>
            <person name="Han C."/>
            <person name="Scheuner C."/>
            <person name="Lu M."/>
            <person name="Lapidus A."/>
            <person name="Nolan M."/>
            <person name="Lucas S."/>
            <person name="Hammon N."/>
            <person name="Deshpande S."/>
            <person name="Cheng J.F."/>
            <person name="Tapia R."/>
            <person name="Goodwin L.A."/>
            <person name="Pitluck S."/>
            <person name="Liolios K."/>
            <person name="Pagani I."/>
            <person name="Ivanova N."/>
            <person name="Mavromatis K."/>
            <person name="Mikhailova N."/>
            <person name="Huntemann M."/>
            <person name="Pati A."/>
            <person name="Chen A."/>
            <person name="Palaniappan K."/>
            <person name="Land M."/>
            <person name="Hauser L."/>
            <person name="Brambilla E.M."/>
            <person name="Rohde M."/>
            <person name="Spring S."/>
            <person name="Gronow S."/>
            <person name="Goker M."/>
            <person name="Woyke T."/>
            <person name="Bristow J."/>
            <person name="Eisen J.A."/>
            <person name="Markowitz V."/>
            <person name="Hugenholtz P."/>
            <person name="Kyrpides N.C."/>
            <person name="Klenk H.P."/>
            <person name="Detter J.C."/>
        </authorList>
    </citation>
    <scope>NUCLEOTIDE SEQUENCE [LARGE SCALE GENOMIC DNA]</scope>
    <source>
        <strain evidence="19">ATCC BAA-1237 / DSM 17374 / SPN1</strain>
    </source>
</reference>
<evidence type="ECO:0000256" key="11">
    <source>
        <dbReference type="ARBA" id="ARBA00023222"/>
    </source>
</evidence>
<dbReference type="SUPFAM" id="SSF53850">
    <property type="entry name" value="Periplasmic binding protein-like II"/>
    <property type="match status" value="1"/>
</dbReference>
<gene>
    <name evidence="18" type="ordered locus">Spico_1823</name>
</gene>
<evidence type="ECO:0000256" key="12">
    <source>
        <dbReference type="ARBA" id="ARBA00023239"/>
    </source>
</evidence>
<keyword evidence="10" id="KW-0057">Aromatic amino acid biosynthesis</keyword>
<dbReference type="SUPFAM" id="SSF55021">
    <property type="entry name" value="ACT-like"/>
    <property type="match status" value="1"/>
</dbReference>
<keyword evidence="11" id="KW-0584">Phenylalanine biosynthesis</keyword>
<dbReference type="GO" id="GO:0004106">
    <property type="term" value="F:chorismate mutase activity"/>
    <property type="evidence" value="ECO:0007669"/>
    <property type="project" value="UniProtKB-EC"/>
</dbReference>
<evidence type="ECO:0000256" key="3">
    <source>
        <dbReference type="ARBA" id="ARBA00004741"/>
    </source>
</evidence>
<dbReference type="Gene3D" id="3.40.190.10">
    <property type="entry name" value="Periplasmic binding protein-like II"/>
    <property type="match status" value="2"/>
</dbReference>
<evidence type="ECO:0000256" key="1">
    <source>
        <dbReference type="ARBA" id="ARBA00000824"/>
    </source>
</evidence>
<evidence type="ECO:0000256" key="2">
    <source>
        <dbReference type="ARBA" id="ARBA00002364"/>
    </source>
</evidence>
<dbReference type="EC" id="5.4.99.5" evidence="5"/>
<dbReference type="GO" id="GO:0004664">
    <property type="term" value="F:prephenate dehydratase activity"/>
    <property type="evidence" value="ECO:0007669"/>
    <property type="project" value="UniProtKB-EC"/>
</dbReference>
<dbReference type="InterPro" id="IPR041071">
    <property type="entry name" value="DAHP_snth_FXD"/>
</dbReference>
<evidence type="ECO:0000256" key="4">
    <source>
        <dbReference type="ARBA" id="ARBA00004817"/>
    </source>
</evidence>
<evidence type="ECO:0000313" key="19">
    <source>
        <dbReference type="Proteomes" id="UP000007939"/>
    </source>
</evidence>
<accession>F4GLY0</accession>
<dbReference type="InterPro" id="IPR002912">
    <property type="entry name" value="ACT_dom"/>
</dbReference>
<dbReference type="Gene3D" id="3.30.70.260">
    <property type="match status" value="1"/>
</dbReference>
<dbReference type="FunFam" id="3.40.190.10:FF:000034">
    <property type="entry name" value="Chorismate mutase/prephenate dehydratase"/>
    <property type="match status" value="1"/>
</dbReference>
<dbReference type="HOGENOM" id="CLU_028336_0_0_12"/>
<proteinExistence type="predicted"/>
<dbReference type="OrthoDB" id="9780456at2"/>
<keyword evidence="12 18" id="KW-0456">Lyase</keyword>
<dbReference type="GO" id="GO:0009094">
    <property type="term" value="P:L-phenylalanine biosynthetic process"/>
    <property type="evidence" value="ECO:0007669"/>
    <property type="project" value="UniProtKB-UniPathway"/>
</dbReference>
<dbReference type="eggNOG" id="COG2876">
    <property type="taxonomic scope" value="Bacteria"/>
</dbReference>
<dbReference type="Pfam" id="PF00793">
    <property type="entry name" value="DAHP_synth_1"/>
    <property type="match status" value="1"/>
</dbReference>
<dbReference type="NCBIfam" id="NF006421">
    <property type="entry name" value="PRK08673.1"/>
    <property type="match status" value="1"/>
</dbReference>